<evidence type="ECO:0000313" key="2">
    <source>
        <dbReference type="Proteomes" id="UP000724874"/>
    </source>
</evidence>
<dbReference type="AlphaFoldDB" id="A0A9P5NKY7"/>
<sequence length="709" mass="77959">MEESKQHPNTDLLVSATKGFDSLFSNDIDGARKHFQQHADPFHLMGLGVCAFLEAALGMEPKLMEEATRCLSLSEAGTRKQMCAPKPHDLTYQSRFPYGLEWEILNADAVVLLGLTHALSESYMGYLQCMYSLNSAHSKFTKLYKTVFPNGLHTISTIEVGDTAPPSHVGLVHQPSLASISSQSSISSPGTPTSSISALPAIAPKASGFFSRWSSSSSPSLPLKKPSLHIQQDGPVEDLIVGGTAFGFGLFNLVFSLLPKKVQGLVGFLGFKHDRKLALAALSLSASKNDVHSVFAGLVLMTYYGVVLLLSGYHANEQNILIEYKAVVDKIHDKYSDGSLWILNRAKILRMSHDPEGAITVLRDGLQINRTRSFVQADMLLLFELAWILLAQRQYQECADAFIKITELNSWSHGTYIYIAAGCHLALGDLDKAQSLLDKVPDLIEKRKVGGKDLPTEVFIKKKLAFYKEKQARKGGDEKKFAQAIKINIAEEIGIFWNNHSRISASIAQIHVDEMLNMSPPVSFSKLAAETVASAKTSRSGTPLSAKFKLPGSSTSGSSLILPHDMLLDLDTPDELAVRALLLGINYRTLKEFEPARRFLSEAYEYQSSITVSTWVGGVAMFELAVLDLKEAEVKERERGESGPSNEKQKQDQEWKKFWVEVLKGANSKLDVALNLAASSVDLSSRLDSRIAMLRDEMASKKEMLGISS</sequence>
<keyword evidence="2" id="KW-1185">Reference proteome</keyword>
<comment type="caution">
    <text evidence="1">The sequence shown here is derived from an EMBL/GenBank/DDBJ whole genome shotgun (WGS) entry which is preliminary data.</text>
</comment>
<dbReference type="PANTHER" id="PTHR31859">
    <property type="entry name" value="TETRATRICOPEPTIDE REPEAT PROTEIN 39 FAMILY MEMBER"/>
    <property type="match status" value="1"/>
</dbReference>
<proteinExistence type="predicted"/>
<dbReference type="SUPFAM" id="SSF48452">
    <property type="entry name" value="TPR-like"/>
    <property type="match status" value="1"/>
</dbReference>
<dbReference type="GO" id="GO:0005634">
    <property type="term" value="C:nucleus"/>
    <property type="evidence" value="ECO:0007669"/>
    <property type="project" value="TreeGrafter"/>
</dbReference>
<dbReference type="InterPro" id="IPR019412">
    <property type="entry name" value="IML2/TPR_39"/>
</dbReference>
<evidence type="ECO:0008006" key="3">
    <source>
        <dbReference type="Google" id="ProtNLM"/>
    </source>
</evidence>
<dbReference type="OrthoDB" id="2154985at2759"/>
<dbReference type="Gene3D" id="1.25.40.10">
    <property type="entry name" value="Tetratricopeptide repeat domain"/>
    <property type="match status" value="1"/>
</dbReference>
<dbReference type="InterPro" id="IPR011990">
    <property type="entry name" value="TPR-like_helical_dom_sf"/>
</dbReference>
<dbReference type="Proteomes" id="UP000724874">
    <property type="component" value="Unassembled WGS sequence"/>
</dbReference>
<protein>
    <recommendedName>
        <fullName evidence="3">Mitochondrial outer membrane protein IML2</fullName>
    </recommendedName>
</protein>
<gene>
    <name evidence="1" type="ORF">CPB84DRAFT_1784122</name>
</gene>
<dbReference type="PANTHER" id="PTHR31859:SF1">
    <property type="entry name" value="TETRATRICOPEPTIDE REPEAT PROTEIN 39C"/>
    <property type="match status" value="1"/>
</dbReference>
<reference evidence="1" key="1">
    <citation type="submission" date="2020-11" db="EMBL/GenBank/DDBJ databases">
        <authorList>
            <consortium name="DOE Joint Genome Institute"/>
            <person name="Ahrendt S."/>
            <person name="Riley R."/>
            <person name="Andreopoulos W."/>
            <person name="LaButti K."/>
            <person name="Pangilinan J."/>
            <person name="Ruiz-duenas F.J."/>
            <person name="Barrasa J.M."/>
            <person name="Sanchez-Garcia M."/>
            <person name="Camarero S."/>
            <person name="Miyauchi S."/>
            <person name="Serrano A."/>
            <person name="Linde D."/>
            <person name="Babiker R."/>
            <person name="Drula E."/>
            <person name="Ayuso-Fernandez I."/>
            <person name="Pacheco R."/>
            <person name="Padilla G."/>
            <person name="Ferreira P."/>
            <person name="Barriuso J."/>
            <person name="Kellner H."/>
            <person name="Castanera R."/>
            <person name="Alfaro M."/>
            <person name="Ramirez L."/>
            <person name="Pisabarro A.G."/>
            <person name="Kuo A."/>
            <person name="Tritt A."/>
            <person name="Lipzen A."/>
            <person name="He G."/>
            <person name="Yan M."/>
            <person name="Ng V."/>
            <person name="Cullen D."/>
            <person name="Martin F."/>
            <person name="Rosso M.-N."/>
            <person name="Henrissat B."/>
            <person name="Hibbett D."/>
            <person name="Martinez A.T."/>
            <person name="Grigoriev I.V."/>
        </authorList>
    </citation>
    <scope>NUCLEOTIDE SEQUENCE</scope>
    <source>
        <strain evidence="1">AH 44721</strain>
    </source>
</reference>
<evidence type="ECO:0000313" key="1">
    <source>
        <dbReference type="EMBL" id="KAF8891625.1"/>
    </source>
</evidence>
<organism evidence="1 2">
    <name type="scientific">Gymnopilus junonius</name>
    <name type="common">Spectacular rustgill mushroom</name>
    <name type="synonym">Gymnopilus spectabilis subsp. junonius</name>
    <dbReference type="NCBI Taxonomy" id="109634"/>
    <lineage>
        <taxon>Eukaryota</taxon>
        <taxon>Fungi</taxon>
        <taxon>Dikarya</taxon>
        <taxon>Basidiomycota</taxon>
        <taxon>Agaricomycotina</taxon>
        <taxon>Agaricomycetes</taxon>
        <taxon>Agaricomycetidae</taxon>
        <taxon>Agaricales</taxon>
        <taxon>Agaricineae</taxon>
        <taxon>Hymenogastraceae</taxon>
        <taxon>Gymnopilus</taxon>
    </lineage>
</organism>
<dbReference type="Pfam" id="PF10300">
    <property type="entry name" value="Iml2-TPR_39"/>
    <property type="match status" value="1"/>
</dbReference>
<dbReference type="GO" id="GO:0005829">
    <property type="term" value="C:cytosol"/>
    <property type="evidence" value="ECO:0007669"/>
    <property type="project" value="TreeGrafter"/>
</dbReference>
<accession>A0A9P5NKY7</accession>
<dbReference type="GO" id="GO:0005741">
    <property type="term" value="C:mitochondrial outer membrane"/>
    <property type="evidence" value="ECO:0007669"/>
    <property type="project" value="TreeGrafter"/>
</dbReference>
<name>A0A9P5NKY7_GYMJU</name>
<dbReference type="EMBL" id="JADNYJ010000071">
    <property type="protein sequence ID" value="KAF8891625.1"/>
    <property type="molecule type" value="Genomic_DNA"/>
</dbReference>